<proteinExistence type="inferred from homology"/>
<dbReference type="Pfam" id="PF04939">
    <property type="entry name" value="RRS1"/>
    <property type="match status" value="1"/>
</dbReference>
<dbReference type="OrthoDB" id="28455at2759"/>
<dbReference type="GO" id="GO:0042254">
    <property type="term" value="P:ribosome biogenesis"/>
    <property type="evidence" value="ECO:0007669"/>
    <property type="project" value="UniProtKB-KW"/>
</dbReference>
<gene>
    <name evidence="6" type="ORF">ASIM_LOCUS18221</name>
</gene>
<organism evidence="8">
    <name type="scientific">Anisakis simplex</name>
    <name type="common">Herring worm</name>
    <dbReference type="NCBI Taxonomy" id="6269"/>
    <lineage>
        <taxon>Eukaryota</taxon>
        <taxon>Metazoa</taxon>
        <taxon>Ecdysozoa</taxon>
        <taxon>Nematoda</taxon>
        <taxon>Chromadorea</taxon>
        <taxon>Rhabditida</taxon>
        <taxon>Spirurina</taxon>
        <taxon>Ascaridomorpha</taxon>
        <taxon>Ascaridoidea</taxon>
        <taxon>Anisakidae</taxon>
        <taxon>Anisakis</taxon>
        <taxon>Anisakis simplex complex</taxon>
    </lineage>
</organism>
<evidence type="ECO:0000313" key="7">
    <source>
        <dbReference type="Proteomes" id="UP000267096"/>
    </source>
</evidence>
<dbReference type="WBParaSite" id="ASIM_0001882501-mRNA-1">
    <property type="protein sequence ID" value="ASIM_0001882501-mRNA-1"/>
    <property type="gene ID" value="ASIM_0001882501"/>
</dbReference>
<sequence>MDTSEPPVYRPTDVKKLVDPLVDLGNLLLTDHDPPPDDSRDRIPSEEELLTTARDNTQYLFNKIWELEREKVDEAICAKLPRPILKLPREKVLPEKRELTKWEQYAQTKGIVKKKKDTKVYDESAKVSFLSHRNIITFHAFQLTINHAVVKRSFHLKVNLMF</sequence>
<accession>A0A0M3KCX3</accession>
<dbReference type="Proteomes" id="UP000267096">
    <property type="component" value="Unassembled WGS sequence"/>
</dbReference>
<evidence type="ECO:0000256" key="4">
    <source>
        <dbReference type="ARBA" id="ARBA00023242"/>
    </source>
</evidence>
<keyword evidence="7" id="KW-1185">Reference proteome</keyword>
<keyword evidence="4 5" id="KW-0539">Nucleus</keyword>
<name>A0A0M3KCX3_ANISI</name>
<evidence type="ECO:0000313" key="8">
    <source>
        <dbReference type="WBParaSite" id="ASIM_0001882501-mRNA-1"/>
    </source>
</evidence>
<comment type="similarity">
    <text evidence="2 5">Belongs to the RRS1 family.</text>
</comment>
<dbReference type="InterPro" id="IPR007023">
    <property type="entry name" value="Ribosom_reg"/>
</dbReference>
<comment type="function">
    <text evidence="5">Involved in ribosomal large subunit assembly.</text>
</comment>
<protein>
    <recommendedName>
        <fullName evidence="5">Ribosome biogenesis regulatory protein</fullName>
    </recommendedName>
</protein>
<evidence type="ECO:0000256" key="2">
    <source>
        <dbReference type="ARBA" id="ARBA00010077"/>
    </source>
</evidence>
<dbReference type="EMBL" id="UYRR01035194">
    <property type="protein sequence ID" value="VDK63859.1"/>
    <property type="molecule type" value="Genomic_DNA"/>
</dbReference>
<comment type="subcellular location">
    <subcellularLocation>
        <location evidence="1 5">Nucleus</location>
    </subcellularLocation>
</comment>
<evidence type="ECO:0000256" key="1">
    <source>
        <dbReference type="ARBA" id="ARBA00004123"/>
    </source>
</evidence>
<dbReference type="GO" id="GO:0005634">
    <property type="term" value="C:nucleus"/>
    <property type="evidence" value="ECO:0007669"/>
    <property type="project" value="UniProtKB-SubCell"/>
</dbReference>
<evidence type="ECO:0000256" key="3">
    <source>
        <dbReference type="ARBA" id="ARBA00022517"/>
    </source>
</evidence>
<reference evidence="8" key="1">
    <citation type="submission" date="2017-02" db="UniProtKB">
        <authorList>
            <consortium name="WormBaseParasite"/>
        </authorList>
    </citation>
    <scope>IDENTIFICATION</scope>
</reference>
<reference evidence="6 7" key="2">
    <citation type="submission" date="2018-11" db="EMBL/GenBank/DDBJ databases">
        <authorList>
            <consortium name="Pathogen Informatics"/>
        </authorList>
    </citation>
    <scope>NUCLEOTIDE SEQUENCE [LARGE SCALE GENOMIC DNA]</scope>
</reference>
<dbReference type="AlphaFoldDB" id="A0A0M3KCX3"/>
<keyword evidence="3 5" id="KW-0690">Ribosome biogenesis</keyword>
<evidence type="ECO:0000256" key="5">
    <source>
        <dbReference type="RuleBase" id="RU364132"/>
    </source>
</evidence>
<evidence type="ECO:0000313" key="6">
    <source>
        <dbReference type="EMBL" id="VDK63859.1"/>
    </source>
</evidence>